<reference evidence="2" key="2">
    <citation type="journal article" date="2021" name="Microbiol. Resour. Announc.">
        <title>Genome Sequences of Subcluster M2 Mycobacteriophages Estes and Aziz.</title>
        <authorList>
            <person name="Fitzgerald S.K."/>
            <person name="Johnson E.H."/>
            <person name="Storz S.H.R."/>
            <person name="Ballard C."/>
            <person name="Battaglia S."/>
            <person name="Boice M."/>
            <person name="Bramwell-Butcher J."/>
            <person name="Dedinsky M."/>
            <person name="DeKlotz J."/>
            <person name="Diaz I."/>
            <person name="Engley A."/>
            <person name="Ernst L."/>
            <person name="Gonzales E."/>
            <person name="Groscost A."/>
            <person name="Grosser P."/>
            <person name="Haider A."/>
            <person name="Harrison M."/>
            <person name="Husler K."/>
            <person name="Lau J."/>
            <person name="Monlux M."/>
            <person name="Paratore J."/>
            <person name="Ruesch T."/>
            <person name="Schlesinger M."/>
            <person name="Scholes A."/>
            <person name="Poxleitner M.K."/>
            <person name="Anders K.R."/>
        </authorList>
    </citation>
    <scope>NUCLEOTIDE SEQUENCE [LARGE SCALE GENOMIC DNA]</scope>
</reference>
<dbReference type="RefSeq" id="YP_010013717.1">
    <property type="nucleotide sequence ID" value="NC_053513.1"/>
</dbReference>
<name>A0A7G8LHQ0_9CAUD</name>
<dbReference type="Proteomes" id="UP000515890">
    <property type="component" value="Segment"/>
</dbReference>
<accession>A0A7G8LHQ0</accession>
<organism evidence="1 2">
    <name type="scientific">Mycobacterium phage Aziz</name>
    <dbReference type="NCBI Taxonomy" id="2762281"/>
    <lineage>
        <taxon>Viruses</taxon>
        <taxon>Duplodnaviria</taxon>
        <taxon>Heunggongvirae</taxon>
        <taxon>Uroviricota</taxon>
        <taxon>Caudoviricetes</taxon>
        <taxon>Vilmaviridae</taxon>
        <taxon>Mclasvirinae</taxon>
        <taxon>Reyvirus</taxon>
        <taxon>Reyvirus aziz</taxon>
    </lineage>
</organism>
<keyword evidence="2" id="KW-1185">Reference proteome</keyword>
<dbReference type="GeneID" id="63210354"/>
<dbReference type="EMBL" id="MT658802">
    <property type="protein sequence ID" value="QNJ56772.1"/>
    <property type="molecule type" value="Genomic_DNA"/>
</dbReference>
<reference evidence="1 2" key="1">
    <citation type="submission" date="2020-06" db="EMBL/GenBank/DDBJ databases">
        <authorList>
            <person name="Ruesch T."/>
            <person name="Stepniewski C."/>
            <person name="Ballard C."/>
            <person name="Battaglia S."/>
            <person name="Diaz I."/>
            <person name="Engley A."/>
            <person name="Erickson A."/>
            <person name="Ernst L."/>
            <person name="Gonzales E."/>
            <person name="Haider A."/>
            <person name="Harrison M."/>
            <person name="Moore J."/>
            <person name="Paratore J."/>
            <person name="Rafanan A."/>
            <person name="Storz S."/>
            <person name="Poxleitner M.K."/>
            <person name="Anders K.R."/>
            <person name="Garlena R.A."/>
            <person name="Russell D.A."/>
            <person name="Pope W.H."/>
            <person name="Jacobs-Sera D."/>
            <person name="Hatfull G.F."/>
        </authorList>
    </citation>
    <scope>NUCLEOTIDE SEQUENCE [LARGE SCALE GENOMIC DNA]</scope>
</reference>
<proteinExistence type="predicted"/>
<gene>
    <name evidence="1" type="primary">134</name>
    <name evidence="1" type="ORF">SEA_AZIZ_134</name>
</gene>
<evidence type="ECO:0000313" key="1">
    <source>
        <dbReference type="EMBL" id="QNJ56772.1"/>
    </source>
</evidence>
<dbReference type="KEGG" id="vg:63210354"/>
<protein>
    <submittedName>
        <fullName evidence="1">Uncharacterized protein</fullName>
    </submittedName>
</protein>
<sequence>MTPQEFYSAVEWEGGLCEAVFGYGLSDSDLDDSDPELKEAIREMKAMEPVIDRAREALNKHESVWIPE</sequence>
<evidence type="ECO:0000313" key="2">
    <source>
        <dbReference type="Proteomes" id="UP000515890"/>
    </source>
</evidence>